<name>A0A9N8DJU7_9STRA</name>
<dbReference type="EMBL" id="CAICTM010000124">
    <property type="protein sequence ID" value="CAB9502019.1"/>
    <property type="molecule type" value="Genomic_DNA"/>
</dbReference>
<proteinExistence type="predicted"/>
<dbReference type="Proteomes" id="UP001153069">
    <property type="component" value="Unassembled WGS sequence"/>
</dbReference>
<keyword evidence="3" id="KW-1185">Reference proteome</keyword>
<protein>
    <submittedName>
        <fullName evidence="2">Uncharacterized protein</fullName>
    </submittedName>
</protein>
<feature type="compositionally biased region" description="Low complexity" evidence="1">
    <location>
        <begin position="150"/>
        <end position="169"/>
    </location>
</feature>
<dbReference type="AlphaFoldDB" id="A0A9N8DJU7"/>
<feature type="compositionally biased region" description="Polar residues" evidence="1">
    <location>
        <begin position="216"/>
        <end position="228"/>
    </location>
</feature>
<evidence type="ECO:0000313" key="2">
    <source>
        <dbReference type="EMBL" id="CAB9502019.1"/>
    </source>
</evidence>
<reference evidence="2" key="1">
    <citation type="submission" date="2020-06" db="EMBL/GenBank/DDBJ databases">
        <authorList>
            <consortium name="Plant Systems Biology data submission"/>
        </authorList>
    </citation>
    <scope>NUCLEOTIDE SEQUENCE</scope>
    <source>
        <strain evidence="2">D6</strain>
    </source>
</reference>
<feature type="region of interest" description="Disordered" evidence="1">
    <location>
        <begin position="201"/>
        <end position="267"/>
    </location>
</feature>
<feature type="region of interest" description="Disordered" evidence="1">
    <location>
        <begin position="118"/>
        <end position="183"/>
    </location>
</feature>
<comment type="caution">
    <text evidence="2">The sequence shown here is derived from an EMBL/GenBank/DDBJ whole genome shotgun (WGS) entry which is preliminary data.</text>
</comment>
<feature type="compositionally biased region" description="Low complexity" evidence="1">
    <location>
        <begin position="27"/>
        <end position="46"/>
    </location>
</feature>
<sequence length="267" mass="29425">MGTQTSKPLHGDEERRNRFRRPRTPVNNQSDTSMESSSSSSNTNNNKTWPCSNCHAIISHPEKSKCPYCGGIQVKIPQSPTSKAINSNLLLERLAATPTTPVNRKEIDASKIRAFLSESATTSTMDDDEEEEEEEDIPTTSEPLQLFDSRNNNNNRPASALSQSSSISQNFNLPRQPPRQSPLPIHASAAARQLPSPLMTVVTTTNRPPDPVALTLESTPLRSGTPSPQLLLAKQQQQQQQHQEQTATKRKSTDAAEVVPKKKMVLP</sequence>
<evidence type="ECO:0000256" key="1">
    <source>
        <dbReference type="SAM" id="MobiDB-lite"/>
    </source>
</evidence>
<feature type="compositionally biased region" description="Acidic residues" evidence="1">
    <location>
        <begin position="125"/>
        <end position="137"/>
    </location>
</feature>
<organism evidence="2 3">
    <name type="scientific">Seminavis robusta</name>
    <dbReference type="NCBI Taxonomy" id="568900"/>
    <lineage>
        <taxon>Eukaryota</taxon>
        <taxon>Sar</taxon>
        <taxon>Stramenopiles</taxon>
        <taxon>Ochrophyta</taxon>
        <taxon>Bacillariophyta</taxon>
        <taxon>Bacillariophyceae</taxon>
        <taxon>Bacillariophycidae</taxon>
        <taxon>Naviculales</taxon>
        <taxon>Naviculaceae</taxon>
        <taxon>Seminavis</taxon>
    </lineage>
</organism>
<gene>
    <name evidence="2" type="ORF">SEMRO_125_G060120.1</name>
</gene>
<accession>A0A9N8DJU7</accession>
<feature type="region of interest" description="Disordered" evidence="1">
    <location>
        <begin position="1"/>
        <end position="47"/>
    </location>
</feature>
<feature type="compositionally biased region" description="Low complexity" evidence="1">
    <location>
        <begin position="229"/>
        <end position="245"/>
    </location>
</feature>
<evidence type="ECO:0000313" key="3">
    <source>
        <dbReference type="Proteomes" id="UP001153069"/>
    </source>
</evidence>